<comment type="caution">
    <text evidence="4">The sequence shown here is derived from an EMBL/GenBank/DDBJ whole genome shotgun (WGS) entry which is preliminary data.</text>
</comment>
<evidence type="ECO:0000256" key="1">
    <source>
        <dbReference type="ARBA" id="ARBA00006328"/>
    </source>
</evidence>
<dbReference type="PANTHER" id="PTHR42748">
    <property type="entry name" value="NITROGEN METABOLITE REPRESSION PROTEIN NMRA FAMILY MEMBER"/>
    <property type="match status" value="1"/>
</dbReference>
<evidence type="ECO:0000313" key="4">
    <source>
        <dbReference type="EMBL" id="EIW87063.1"/>
    </source>
</evidence>
<accession>A0A5M3N6K7</accession>
<dbReference type="OrthoDB" id="9997102at2759"/>
<sequence>MPRKILVTGATGKQGSALVRALRPTSGDSQTSEDIPFQIIAITRDARSPGAQELEKEKHVRVVEGNLDSADSLRRIFEEAKEEGGIWGVFCVLAFPGLGASGESEEKQGKTAADIALEYGVSVYVYSSAERGGEANDRLQSGSGLAKVMIERHVKSLGEKGLPWTIMRPGFFLENYEGFIGSITVAVMKNGLKKDTSLAVITSEDIGKVAAGIFNNHEAFVHKELAVVGETATMPQQEEAYQRATGRSMPSIPNPLAKMLISVNKATKGLIDHMESVNDARVSGKHVEWESQLQLTRQANPDMQGVYEWALSQKASSPQPTKSGWNQVSLWKLITGKM</sequence>
<dbReference type="EMBL" id="JH711573">
    <property type="protein sequence ID" value="EIW87063.1"/>
    <property type="molecule type" value="Genomic_DNA"/>
</dbReference>
<comment type="similarity">
    <text evidence="1">Belongs to the NmrA-type oxidoreductase family.</text>
</comment>
<dbReference type="KEGG" id="cput:CONPUDRAFT_96276"/>
<feature type="domain" description="NmrA-like" evidence="3">
    <location>
        <begin position="3"/>
        <end position="295"/>
    </location>
</feature>
<dbReference type="RefSeq" id="XP_007763672.1">
    <property type="nucleotide sequence ID" value="XM_007765482.1"/>
</dbReference>
<protein>
    <submittedName>
        <fullName evidence="4">NAD(P)-binding protein</fullName>
    </submittedName>
</protein>
<dbReference type="PANTHER" id="PTHR42748:SF7">
    <property type="entry name" value="NMRA LIKE REDOX SENSOR 1-RELATED"/>
    <property type="match status" value="1"/>
</dbReference>
<evidence type="ECO:0000256" key="2">
    <source>
        <dbReference type="ARBA" id="ARBA00022857"/>
    </source>
</evidence>
<keyword evidence="2" id="KW-0521">NADP</keyword>
<proteinExistence type="inferred from homology"/>
<dbReference type="AlphaFoldDB" id="A0A5M3N6K7"/>
<reference evidence="5" key="1">
    <citation type="journal article" date="2012" name="Science">
        <title>The Paleozoic origin of enzymatic lignin decomposition reconstructed from 31 fungal genomes.</title>
        <authorList>
            <person name="Floudas D."/>
            <person name="Binder M."/>
            <person name="Riley R."/>
            <person name="Barry K."/>
            <person name="Blanchette R.A."/>
            <person name="Henrissat B."/>
            <person name="Martinez A.T."/>
            <person name="Otillar R."/>
            <person name="Spatafora J.W."/>
            <person name="Yadav J.S."/>
            <person name="Aerts A."/>
            <person name="Benoit I."/>
            <person name="Boyd A."/>
            <person name="Carlson A."/>
            <person name="Copeland A."/>
            <person name="Coutinho P.M."/>
            <person name="de Vries R.P."/>
            <person name="Ferreira P."/>
            <person name="Findley K."/>
            <person name="Foster B."/>
            <person name="Gaskell J."/>
            <person name="Glotzer D."/>
            <person name="Gorecki P."/>
            <person name="Heitman J."/>
            <person name="Hesse C."/>
            <person name="Hori C."/>
            <person name="Igarashi K."/>
            <person name="Jurgens J.A."/>
            <person name="Kallen N."/>
            <person name="Kersten P."/>
            <person name="Kohler A."/>
            <person name="Kuees U."/>
            <person name="Kumar T.K.A."/>
            <person name="Kuo A."/>
            <person name="LaButti K."/>
            <person name="Larrondo L.F."/>
            <person name="Lindquist E."/>
            <person name="Ling A."/>
            <person name="Lombard V."/>
            <person name="Lucas S."/>
            <person name="Lundell T."/>
            <person name="Martin R."/>
            <person name="McLaughlin D.J."/>
            <person name="Morgenstern I."/>
            <person name="Morin E."/>
            <person name="Murat C."/>
            <person name="Nagy L.G."/>
            <person name="Nolan M."/>
            <person name="Ohm R.A."/>
            <person name="Patyshakuliyeva A."/>
            <person name="Rokas A."/>
            <person name="Ruiz-Duenas F.J."/>
            <person name="Sabat G."/>
            <person name="Salamov A."/>
            <person name="Samejima M."/>
            <person name="Schmutz J."/>
            <person name="Slot J.C."/>
            <person name="St John F."/>
            <person name="Stenlid J."/>
            <person name="Sun H."/>
            <person name="Sun S."/>
            <person name="Syed K."/>
            <person name="Tsang A."/>
            <person name="Wiebenga A."/>
            <person name="Young D."/>
            <person name="Pisabarro A."/>
            <person name="Eastwood D.C."/>
            <person name="Martin F."/>
            <person name="Cullen D."/>
            <person name="Grigoriev I.V."/>
            <person name="Hibbett D.S."/>
        </authorList>
    </citation>
    <scope>NUCLEOTIDE SEQUENCE [LARGE SCALE GENOMIC DNA]</scope>
    <source>
        <strain evidence="5">RWD-64-598 SS2</strain>
    </source>
</reference>
<dbReference type="InterPro" id="IPR051164">
    <property type="entry name" value="NmrA-like_oxidored"/>
</dbReference>
<evidence type="ECO:0000259" key="3">
    <source>
        <dbReference type="Pfam" id="PF05368"/>
    </source>
</evidence>
<dbReference type="GeneID" id="19211753"/>
<dbReference type="Proteomes" id="UP000053558">
    <property type="component" value="Unassembled WGS sequence"/>
</dbReference>
<dbReference type="Gene3D" id="3.40.50.720">
    <property type="entry name" value="NAD(P)-binding Rossmann-like Domain"/>
    <property type="match status" value="1"/>
</dbReference>
<dbReference type="Pfam" id="PF05368">
    <property type="entry name" value="NmrA"/>
    <property type="match status" value="1"/>
</dbReference>
<dbReference type="GO" id="GO:0005634">
    <property type="term" value="C:nucleus"/>
    <property type="evidence" value="ECO:0007669"/>
    <property type="project" value="TreeGrafter"/>
</dbReference>
<dbReference type="Gene3D" id="3.90.25.10">
    <property type="entry name" value="UDP-galactose 4-epimerase, domain 1"/>
    <property type="match status" value="1"/>
</dbReference>
<dbReference type="InterPro" id="IPR008030">
    <property type="entry name" value="NmrA-like"/>
</dbReference>
<dbReference type="SUPFAM" id="SSF51735">
    <property type="entry name" value="NAD(P)-binding Rossmann-fold domains"/>
    <property type="match status" value="1"/>
</dbReference>
<name>A0A5M3N6K7_CONPW</name>
<dbReference type="InterPro" id="IPR036291">
    <property type="entry name" value="NAD(P)-bd_dom_sf"/>
</dbReference>
<keyword evidence="5" id="KW-1185">Reference proteome</keyword>
<organism evidence="4 5">
    <name type="scientific">Coniophora puteana (strain RWD-64-598)</name>
    <name type="common">Brown rot fungus</name>
    <dbReference type="NCBI Taxonomy" id="741705"/>
    <lineage>
        <taxon>Eukaryota</taxon>
        <taxon>Fungi</taxon>
        <taxon>Dikarya</taxon>
        <taxon>Basidiomycota</taxon>
        <taxon>Agaricomycotina</taxon>
        <taxon>Agaricomycetes</taxon>
        <taxon>Agaricomycetidae</taxon>
        <taxon>Boletales</taxon>
        <taxon>Coniophorineae</taxon>
        <taxon>Coniophoraceae</taxon>
        <taxon>Coniophora</taxon>
    </lineage>
</organism>
<evidence type="ECO:0000313" key="5">
    <source>
        <dbReference type="Proteomes" id="UP000053558"/>
    </source>
</evidence>
<gene>
    <name evidence="4" type="ORF">CONPUDRAFT_96276</name>
</gene>
<dbReference type="OMA" id="YPGLGNK"/>